<evidence type="ECO:0000256" key="7">
    <source>
        <dbReference type="ARBA" id="ARBA00039058"/>
    </source>
</evidence>
<comment type="pathway">
    <text evidence="1">Lipid metabolism.</text>
</comment>
<evidence type="ECO:0000256" key="8">
    <source>
        <dbReference type="ARBA" id="ARBA00039866"/>
    </source>
</evidence>
<protein>
    <recommendedName>
        <fullName evidence="8">L-ornithine N(alpha)-acyltransferase</fullName>
        <ecNumber evidence="7">2.3.2.30</ecNumber>
    </recommendedName>
</protein>
<keyword evidence="4" id="KW-0443">Lipid metabolism</keyword>
<accession>V9VSV6</accession>
<dbReference type="PANTHER" id="PTHR37323:SF1">
    <property type="entry name" value="L-ORNITHINE N(ALPHA)-ACYLTRANSFERASE"/>
    <property type="match status" value="1"/>
</dbReference>
<dbReference type="KEGG" id="lmd:METH_08810"/>
<dbReference type="SUPFAM" id="SSF55729">
    <property type="entry name" value="Acyl-CoA N-acyltransferases (Nat)"/>
    <property type="match status" value="1"/>
</dbReference>
<evidence type="ECO:0000313" key="11">
    <source>
        <dbReference type="EMBL" id="AHD00764.1"/>
    </source>
</evidence>
<comment type="function">
    <text evidence="9">Catalyzes the first step in the biosynthesis of ornithine lipids, which are phosphorus-free membrane lipids. Catalyzes the 3-hydroxyacyl-acyl carrier protein-dependent acylation of ornithine to form lyso-ornithine lipid (LOL).</text>
</comment>
<proteinExistence type="inferred from homology"/>
<evidence type="ECO:0000256" key="2">
    <source>
        <dbReference type="ARBA" id="ARBA00022516"/>
    </source>
</evidence>
<keyword evidence="12" id="KW-1185">Reference proteome</keyword>
<keyword evidence="5 11" id="KW-0012">Acyltransferase</keyword>
<dbReference type="Proteomes" id="UP000018780">
    <property type="component" value="Chromosome"/>
</dbReference>
<dbReference type="InterPro" id="IPR052351">
    <property type="entry name" value="Ornithine_N-alpha-AT"/>
</dbReference>
<evidence type="ECO:0000256" key="1">
    <source>
        <dbReference type="ARBA" id="ARBA00005189"/>
    </source>
</evidence>
<dbReference type="RefSeq" id="WP_024090020.1">
    <property type="nucleotide sequence ID" value="NC_023135.1"/>
</dbReference>
<organism evidence="11 12">
    <name type="scientific">Leisingera methylohalidivorans DSM 14336</name>
    <dbReference type="NCBI Taxonomy" id="999552"/>
    <lineage>
        <taxon>Bacteria</taxon>
        <taxon>Pseudomonadati</taxon>
        <taxon>Pseudomonadota</taxon>
        <taxon>Alphaproteobacteria</taxon>
        <taxon>Rhodobacterales</taxon>
        <taxon>Roseobacteraceae</taxon>
        <taxon>Leisingera</taxon>
    </lineage>
</organism>
<keyword evidence="2" id="KW-0444">Lipid biosynthesis</keyword>
<evidence type="ECO:0000256" key="4">
    <source>
        <dbReference type="ARBA" id="ARBA00023098"/>
    </source>
</evidence>
<dbReference type="HOGENOM" id="CLU_058962_1_1_5"/>
<dbReference type="Gene3D" id="3.40.630.30">
    <property type="match status" value="1"/>
</dbReference>
<dbReference type="STRING" id="999552.METH_08810"/>
<evidence type="ECO:0000313" key="12">
    <source>
        <dbReference type="Proteomes" id="UP000018780"/>
    </source>
</evidence>
<gene>
    <name evidence="11" type="ORF">METH_08810</name>
</gene>
<evidence type="ECO:0000256" key="3">
    <source>
        <dbReference type="ARBA" id="ARBA00022679"/>
    </source>
</evidence>
<dbReference type="EMBL" id="CP006773">
    <property type="protein sequence ID" value="AHD00764.1"/>
    <property type="molecule type" value="Genomic_DNA"/>
</dbReference>
<evidence type="ECO:0000256" key="10">
    <source>
        <dbReference type="ARBA" id="ARBA00047785"/>
    </source>
</evidence>
<dbReference type="EC" id="2.3.2.30" evidence="7"/>
<dbReference type="InterPro" id="IPR016181">
    <property type="entry name" value="Acyl_CoA_acyltransferase"/>
</dbReference>
<dbReference type="AlphaFoldDB" id="V9VSV6"/>
<comment type="catalytic activity">
    <reaction evidence="10">
        <text>a (3R)-hydroxyacyl-[ACP] + L-ornithine = a lyso-ornithine lipid + holo-[ACP] + H(+)</text>
        <dbReference type="Rhea" id="RHEA:20633"/>
        <dbReference type="Rhea" id="RHEA-COMP:9685"/>
        <dbReference type="Rhea" id="RHEA-COMP:9945"/>
        <dbReference type="ChEBI" id="CHEBI:15378"/>
        <dbReference type="ChEBI" id="CHEBI:46911"/>
        <dbReference type="ChEBI" id="CHEBI:64479"/>
        <dbReference type="ChEBI" id="CHEBI:78827"/>
        <dbReference type="ChEBI" id="CHEBI:138482"/>
        <dbReference type="EC" id="2.3.2.30"/>
    </reaction>
    <physiologicalReaction direction="left-to-right" evidence="10">
        <dbReference type="Rhea" id="RHEA:20634"/>
    </physiologicalReaction>
</comment>
<dbReference type="GO" id="GO:0006629">
    <property type="term" value="P:lipid metabolic process"/>
    <property type="evidence" value="ECO:0007669"/>
    <property type="project" value="UniProtKB-KW"/>
</dbReference>
<keyword evidence="3 11" id="KW-0808">Transferase</keyword>
<dbReference type="PATRIC" id="fig|999552.6.peg.1761"/>
<evidence type="ECO:0000256" key="5">
    <source>
        <dbReference type="ARBA" id="ARBA00023315"/>
    </source>
</evidence>
<evidence type="ECO:0000256" key="9">
    <source>
        <dbReference type="ARBA" id="ARBA00045724"/>
    </source>
</evidence>
<dbReference type="GO" id="GO:0043810">
    <property type="term" value="F:ornithine-acyl [acyl carrier protein] N-acyltransferase activity"/>
    <property type="evidence" value="ECO:0007669"/>
    <property type="project" value="UniProtKB-EC"/>
</dbReference>
<dbReference type="OrthoDB" id="9787072at2"/>
<dbReference type="Pfam" id="PF13444">
    <property type="entry name" value="Acetyltransf_5"/>
    <property type="match status" value="1"/>
</dbReference>
<name>V9VSV6_9RHOB</name>
<evidence type="ECO:0000256" key="6">
    <source>
        <dbReference type="ARBA" id="ARBA00038095"/>
    </source>
</evidence>
<comment type="similarity">
    <text evidence="6">Belongs to the acetyltransferase family. OlsB subfamily.</text>
</comment>
<sequence length="253" mass="27997">MQDCPPEFSVKIAETDAELRAAQALRYDVFVRELGGGGAMVDHDAGLERDRFDPFFDHMLVIDDTTGTVAGVYRLLRDDQAAKAGQFYSEDEYDLTVLKSSGRRLLELGRSCLHPDYRGGMAMFHLWSGLAGYVEAHNIEVLFGVASFHGTDPAALADPLALLQHNHLAPPELRVRSKAFQTMGLVAVDDLDRKRAMVQTPALIKAYLRLGGFVGDGAYIDQAFNTTDVCLILDTARMNDRQRRIYTGGKDRG</sequence>
<dbReference type="PANTHER" id="PTHR37323">
    <property type="entry name" value="GCN5-RELATED N-ACETYLTRANSFERASE"/>
    <property type="match status" value="1"/>
</dbReference>
<reference evidence="11 12" key="1">
    <citation type="submission" date="2013-09" db="EMBL/GenBank/DDBJ databases">
        <authorList>
            <consortium name="DOE Joint Genome Institute"/>
            <person name="Klenk H.-P."/>
            <person name="Huntemann M."/>
            <person name="Han J."/>
            <person name="Chen A."/>
            <person name="Kyrpides N."/>
            <person name="Mavromatis K."/>
            <person name="Markowitz V."/>
            <person name="Palaniappan K."/>
            <person name="Ivanova N."/>
            <person name="Schaumberg A."/>
            <person name="Pati A."/>
            <person name="Liolios K."/>
            <person name="Nordberg H.P."/>
            <person name="Cantor M.N."/>
            <person name="Hua S.X."/>
            <person name="Woyke T."/>
        </authorList>
    </citation>
    <scope>NUCLEOTIDE SEQUENCE [LARGE SCALE GENOMIC DNA]</scope>
    <source>
        <strain evidence="11 12">DSM 14336</strain>
    </source>
</reference>